<sequence length="228" mass="25374">MEQQESRQTLVSPSVDEMNEAKYFSIDTVEDVNDDELVLVVKHLLRTCFNKQASNQIESEDSMMTIDFKNDGDLIYLIGNSKNDITASAYLYSYRGIKLSPSSTFHLEEEKEVQDVLAKLILNKSIQSAHHLSVGGLFVALAESAMPRGLGFSIKTNSAFRKDAFLFGETQNRVLVSIAPEKHNAFEAIIAETDVKSSFLGKVKKENFVIDSEIIISTADAKNLLDKA</sequence>
<dbReference type="Pfam" id="PF02769">
    <property type="entry name" value="AIRS_C"/>
    <property type="match status" value="1"/>
</dbReference>
<proteinExistence type="predicted"/>
<dbReference type="Proteomes" id="UP001303899">
    <property type="component" value="Unassembled WGS sequence"/>
</dbReference>
<dbReference type="PANTHER" id="PTHR43555">
    <property type="entry name" value="PHOSPHORIBOSYLFORMYLGLYCINAMIDINE SYNTHASE SUBUNIT PURL"/>
    <property type="match status" value="1"/>
</dbReference>
<dbReference type="PANTHER" id="PTHR43555:SF1">
    <property type="entry name" value="PHOSPHORIBOSYLFORMYLGLYCINAMIDINE SYNTHASE SUBUNIT PURL"/>
    <property type="match status" value="1"/>
</dbReference>
<accession>A0ABU5S5F1</accession>
<dbReference type="Gene3D" id="3.90.650.10">
    <property type="entry name" value="PurM-like C-terminal domain"/>
    <property type="match status" value="1"/>
</dbReference>
<keyword evidence="3" id="KW-1185">Reference proteome</keyword>
<protein>
    <submittedName>
        <fullName evidence="2">AIR synthase-related protein</fullName>
    </submittedName>
</protein>
<comment type="caution">
    <text evidence="2">The sequence shown here is derived from an EMBL/GenBank/DDBJ whole genome shotgun (WGS) entry which is preliminary data.</text>
</comment>
<evidence type="ECO:0000313" key="2">
    <source>
        <dbReference type="EMBL" id="MEA5403722.1"/>
    </source>
</evidence>
<reference evidence="2 3" key="1">
    <citation type="submission" date="2023-12" db="EMBL/GenBank/DDBJ databases">
        <title>Novel species of the genus Arcicella isolated from rivers.</title>
        <authorList>
            <person name="Lu H."/>
        </authorList>
    </citation>
    <scope>NUCLEOTIDE SEQUENCE [LARGE SCALE GENOMIC DNA]</scope>
    <source>
        <strain evidence="2 3">DC2W</strain>
    </source>
</reference>
<dbReference type="SUPFAM" id="SSF56042">
    <property type="entry name" value="PurM C-terminal domain-like"/>
    <property type="match status" value="1"/>
</dbReference>
<organism evidence="2 3">
    <name type="scientific">Arcicella gelida</name>
    <dbReference type="NCBI Taxonomy" id="2984195"/>
    <lineage>
        <taxon>Bacteria</taxon>
        <taxon>Pseudomonadati</taxon>
        <taxon>Bacteroidota</taxon>
        <taxon>Cytophagia</taxon>
        <taxon>Cytophagales</taxon>
        <taxon>Flectobacillaceae</taxon>
        <taxon>Arcicella</taxon>
    </lineage>
</organism>
<name>A0ABU5S5F1_9BACT</name>
<dbReference type="RefSeq" id="WP_323330074.1">
    <property type="nucleotide sequence ID" value="NZ_JAYGIL010000013.1"/>
</dbReference>
<dbReference type="EMBL" id="JAYGIL010000013">
    <property type="protein sequence ID" value="MEA5403722.1"/>
    <property type="molecule type" value="Genomic_DNA"/>
</dbReference>
<evidence type="ECO:0000313" key="3">
    <source>
        <dbReference type="Proteomes" id="UP001303899"/>
    </source>
</evidence>
<dbReference type="InterPro" id="IPR010918">
    <property type="entry name" value="PurM-like_C_dom"/>
</dbReference>
<evidence type="ECO:0000259" key="1">
    <source>
        <dbReference type="Pfam" id="PF02769"/>
    </source>
</evidence>
<dbReference type="InterPro" id="IPR036676">
    <property type="entry name" value="PurM-like_C_sf"/>
</dbReference>
<gene>
    <name evidence="2" type="ORF">VB776_12420</name>
</gene>
<feature type="domain" description="PurM-like C-terminal" evidence="1">
    <location>
        <begin position="71"/>
        <end position="207"/>
    </location>
</feature>
<dbReference type="InterPro" id="IPR010074">
    <property type="entry name" value="PRibForGlyAmidine_synth_PurL"/>
</dbReference>